<dbReference type="PANTHER" id="PTHR48050">
    <property type="entry name" value="STEROL 3-BETA-GLUCOSYLTRANSFERASE"/>
    <property type="match status" value="1"/>
</dbReference>
<proteinExistence type="predicted"/>
<dbReference type="VEuPathDB" id="FungiDB:H310_10877"/>
<dbReference type="eggNOG" id="KOG1192">
    <property type="taxonomic scope" value="Eukaryota"/>
</dbReference>
<gene>
    <name evidence="4" type="ORF">H310_10877</name>
</gene>
<feature type="domain" description="Erythromycin biosynthesis protein CIII-like C-terminal" evidence="3">
    <location>
        <begin position="334"/>
        <end position="410"/>
    </location>
</feature>
<evidence type="ECO:0000259" key="3">
    <source>
        <dbReference type="Pfam" id="PF06722"/>
    </source>
</evidence>
<keyword evidence="1" id="KW-0808">Transferase</keyword>
<dbReference type="SUPFAM" id="SSF53756">
    <property type="entry name" value="UDP-Glycosyltransferase/glycogen phosphorylase"/>
    <property type="match status" value="1"/>
</dbReference>
<protein>
    <submittedName>
        <fullName evidence="4">Uncharacterized protein</fullName>
    </submittedName>
</protein>
<dbReference type="Pfam" id="PF06722">
    <property type="entry name" value="EryCIII-like_C"/>
    <property type="match status" value="1"/>
</dbReference>
<dbReference type="RefSeq" id="XP_008875584.1">
    <property type="nucleotide sequence ID" value="XM_008877362.1"/>
</dbReference>
<evidence type="ECO:0000256" key="1">
    <source>
        <dbReference type="ARBA" id="ARBA00022679"/>
    </source>
</evidence>
<feature type="domain" description="Glycosyltransferase family 28 N-terminal" evidence="2">
    <location>
        <begin position="6"/>
        <end position="80"/>
    </location>
</feature>
<dbReference type="GO" id="GO:0016906">
    <property type="term" value="F:sterol 3-beta-glucosyltransferase activity"/>
    <property type="evidence" value="ECO:0007669"/>
    <property type="project" value="UniProtKB-ARBA"/>
</dbReference>
<dbReference type="GO" id="GO:0005975">
    <property type="term" value="P:carbohydrate metabolic process"/>
    <property type="evidence" value="ECO:0007669"/>
    <property type="project" value="InterPro"/>
</dbReference>
<dbReference type="OrthoDB" id="5835829at2759"/>
<dbReference type="EMBL" id="KI913979">
    <property type="protein sequence ID" value="ETV95833.1"/>
    <property type="molecule type" value="Genomic_DNA"/>
</dbReference>
<dbReference type="AlphaFoldDB" id="A0A024TP86"/>
<evidence type="ECO:0000313" key="4">
    <source>
        <dbReference type="EMBL" id="ETV95833.1"/>
    </source>
</evidence>
<dbReference type="CDD" id="cd03784">
    <property type="entry name" value="GT1_Gtf-like"/>
    <property type="match status" value="1"/>
</dbReference>
<sequence length="449" mass="48499">MASKNIVFVSVGTRGDVQPLCIVGQALAAQGHTVSVASDRRLESLITHEFGLAFRPLEGDFCGLLFHDDFHDRFRKANVVQLIGLMEEWSSRSDKAAVLASYVPALQGADIIVSGPLCADESYAVAESLNATWVPLFFGGFNLPTTAYPHGMMQAFVGSWFGAVNKWTHYFIWSKLWGGKRDHINAWRTQQLKLAPVTSAYGVLDALLTNDSIVQLQACSLLFSGPQHEIPTDYAPGKVAYAGFVFPIMAQPEPEPLKAFLVANSTPVIYIGFGSMPTLKPRELLQFAIDVSKIAGCRAVLAAGWSSLDQESSKDLADAHADTVYIETGSISHTWLFPQMSCLVHHAGLGTIGAALRSGIPQLPCPVGIDQFYNASVLVQLGVAPCTVSKKQFVSAKYVGSAVHKVLRNDKDIQGKARDLGLFVSKESADAVPRLCALILDAKPTFSTA</sequence>
<organism evidence="4">
    <name type="scientific">Aphanomyces invadans</name>
    <dbReference type="NCBI Taxonomy" id="157072"/>
    <lineage>
        <taxon>Eukaryota</taxon>
        <taxon>Sar</taxon>
        <taxon>Stramenopiles</taxon>
        <taxon>Oomycota</taxon>
        <taxon>Saprolegniomycetes</taxon>
        <taxon>Saprolegniales</taxon>
        <taxon>Verrucalvaceae</taxon>
        <taxon>Aphanomyces</taxon>
    </lineage>
</organism>
<dbReference type="InterPro" id="IPR002213">
    <property type="entry name" value="UDP_glucos_trans"/>
</dbReference>
<dbReference type="Gene3D" id="3.40.50.2000">
    <property type="entry name" value="Glycogen Phosphorylase B"/>
    <property type="match status" value="2"/>
</dbReference>
<dbReference type="STRING" id="157072.A0A024TP86"/>
<reference evidence="4" key="1">
    <citation type="submission" date="2013-12" db="EMBL/GenBank/DDBJ databases">
        <title>The Genome Sequence of Aphanomyces invadans NJM9701.</title>
        <authorList>
            <consortium name="The Broad Institute Genomics Platform"/>
            <person name="Russ C."/>
            <person name="Tyler B."/>
            <person name="van West P."/>
            <person name="Dieguez-Uribeondo J."/>
            <person name="Young S.K."/>
            <person name="Zeng Q."/>
            <person name="Gargeya S."/>
            <person name="Fitzgerald M."/>
            <person name="Abouelleil A."/>
            <person name="Alvarado L."/>
            <person name="Chapman S.B."/>
            <person name="Gainer-Dewar J."/>
            <person name="Goldberg J."/>
            <person name="Griggs A."/>
            <person name="Gujja S."/>
            <person name="Hansen M."/>
            <person name="Howarth C."/>
            <person name="Imamovic A."/>
            <person name="Ireland A."/>
            <person name="Larimer J."/>
            <person name="McCowan C."/>
            <person name="Murphy C."/>
            <person name="Pearson M."/>
            <person name="Poon T.W."/>
            <person name="Priest M."/>
            <person name="Roberts A."/>
            <person name="Saif S."/>
            <person name="Shea T."/>
            <person name="Sykes S."/>
            <person name="Wortman J."/>
            <person name="Nusbaum C."/>
            <person name="Birren B."/>
        </authorList>
    </citation>
    <scope>NUCLEOTIDE SEQUENCE [LARGE SCALE GENOMIC DNA]</scope>
    <source>
        <strain evidence="4">NJM9701</strain>
    </source>
</reference>
<evidence type="ECO:0000259" key="2">
    <source>
        <dbReference type="Pfam" id="PF03033"/>
    </source>
</evidence>
<dbReference type="PANTHER" id="PTHR48050:SF13">
    <property type="entry name" value="STEROL 3-BETA-GLUCOSYLTRANSFERASE UGT80A2"/>
    <property type="match status" value="1"/>
</dbReference>
<name>A0A024TP86_9STRA</name>
<dbReference type="InterPro" id="IPR010610">
    <property type="entry name" value="EryCIII-like_C"/>
</dbReference>
<accession>A0A024TP86</accession>
<dbReference type="InterPro" id="IPR050426">
    <property type="entry name" value="Glycosyltransferase_28"/>
</dbReference>
<dbReference type="GeneID" id="20087927"/>
<dbReference type="InterPro" id="IPR004276">
    <property type="entry name" value="GlycoTrans_28_N"/>
</dbReference>
<dbReference type="Pfam" id="PF03033">
    <property type="entry name" value="Glyco_transf_28"/>
    <property type="match status" value="1"/>
</dbReference>